<comment type="similarity">
    <text evidence="5">Belongs to the eIF-3 subunit G family.</text>
</comment>
<dbReference type="HAMAP" id="MF_03006">
    <property type="entry name" value="eIF3g"/>
    <property type="match status" value="1"/>
</dbReference>
<comment type="caution">
    <text evidence="9">The sequence shown here is derived from an EMBL/GenBank/DDBJ whole genome shotgun (WGS) entry which is preliminary data.</text>
</comment>
<evidence type="ECO:0000256" key="4">
    <source>
        <dbReference type="ARBA" id="ARBA00022917"/>
    </source>
</evidence>
<dbReference type="PIRSF" id="PIRSF037949">
    <property type="entry name" value="Transl_init_eIF-3_RNA-bind"/>
    <property type="match status" value="1"/>
</dbReference>
<organism evidence="9">
    <name type="scientific">Daucus carota subsp. sativus</name>
    <name type="common">Carrot</name>
    <dbReference type="NCBI Taxonomy" id="79200"/>
    <lineage>
        <taxon>Eukaryota</taxon>
        <taxon>Viridiplantae</taxon>
        <taxon>Streptophyta</taxon>
        <taxon>Embryophyta</taxon>
        <taxon>Tracheophyta</taxon>
        <taxon>Spermatophyta</taxon>
        <taxon>Magnoliopsida</taxon>
        <taxon>eudicotyledons</taxon>
        <taxon>Gunneridae</taxon>
        <taxon>Pentapetalae</taxon>
        <taxon>asterids</taxon>
        <taxon>campanulids</taxon>
        <taxon>Apiales</taxon>
        <taxon>Apiaceae</taxon>
        <taxon>Apioideae</taxon>
        <taxon>Scandiceae</taxon>
        <taxon>Daucinae</taxon>
        <taxon>Daucus</taxon>
        <taxon>Daucus sect. Daucus</taxon>
    </lineage>
</organism>
<feature type="domain" description="RRM" evidence="8">
    <location>
        <begin position="205"/>
        <end position="283"/>
    </location>
</feature>
<dbReference type="KEGG" id="dcr:108220615"/>
<dbReference type="CDD" id="cd12408">
    <property type="entry name" value="RRM_eIF3G_like"/>
    <property type="match status" value="1"/>
</dbReference>
<evidence type="ECO:0000256" key="1">
    <source>
        <dbReference type="ARBA" id="ARBA00022490"/>
    </source>
</evidence>
<dbReference type="OrthoDB" id="1749473at2759"/>
<dbReference type="EMBL" id="LNRQ01000005">
    <property type="protein sequence ID" value="KZM95686.1"/>
    <property type="molecule type" value="Genomic_DNA"/>
</dbReference>
<dbReference type="SMART" id="SM00360">
    <property type="entry name" value="RRM"/>
    <property type="match status" value="1"/>
</dbReference>
<evidence type="ECO:0000259" key="8">
    <source>
        <dbReference type="PROSITE" id="PS50102"/>
    </source>
</evidence>
<keyword evidence="1 5" id="KW-0963">Cytoplasm</keyword>
<name>A0A161XV80_DAUCS</name>
<dbReference type="PROSITE" id="PS50102">
    <property type="entry name" value="RRM"/>
    <property type="match status" value="1"/>
</dbReference>
<dbReference type="GO" id="GO:0005852">
    <property type="term" value="C:eukaryotic translation initiation factor 3 complex"/>
    <property type="evidence" value="ECO:0007669"/>
    <property type="project" value="UniProtKB-UniRule"/>
</dbReference>
<dbReference type="STRING" id="79200.A0A161XV80"/>
<reference evidence="9" key="1">
    <citation type="journal article" date="2016" name="Nat. Genet.">
        <title>A high-quality carrot genome assembly provides new insights into carotenoid accumulation and asterid genome evolution.</title>
        <authorList>
            <person name="Iorizzo M."/>
            <person name="Ellison S."/>
            <person name="Senalik D."/>
            <person name="Zeng P."/>
            <person name="Satapoomin P."/>
            <person name="Huang J."/>
            <person name="Bowman M."/>
            <person name="Iovene M."/>
            <person name="Sanseverino W."/>
            <person name="Cavagnaro P."/>
            <person name="Yildiz M."/>
            <person name="Macko-Podgorni A."/>
            <person name="Moranska E."/>
            <person name="Grzebelus E."/>
            <person name="Grzebelus D."/>
            <person name="Ashrafi H."/>
            <person name="Zheng Z."/>
            <person name="Cheng S."/>
            <person name="Spooner D."/>
            <person name="Van Deynze A."/>
            <person name="Simon P."/>
        </authorList>
    </citation>
    <scope>NUCLEOTIDE SEQUENCE [LARGE SCALE GENOMIC DNA]</scope>
    <source>
        <tissue evidence="9">Leaf</tissue>
    </source>
</reference>
<dbReference type="InterPro" id="IPR012677">
    <property type="entry name" value="Nucleotide-bd_a/b_plait_sf"/>
</dbReference>
<feature type="region of interest" description="Disordered" evidence="7">
    <location>
        <begin position="166"/>
        <end position="208"/>
    </location>
</feature>
<protein>
    <recommendedName>
        <fullName evidence="5">Eukaryotic translation initiation factor 3 subunit G</fullName>
        <shortName evidence="5">eIF3g</shortName>
    </recommendedName>
    <alternativeName>
        <fullName evidence="5">Eukaryotic translation initiation factor 3 RNA-binding subunit</fullName>
        <shortName evidence="5">eIF-3 RNA-binding subunit</shortName>
    </alternativeName>
    <alternativeName>
        <fullName evidence="5">Eukaryotic translation initiation factor 3 subunit 4</fullName>
    </alternativeName>
</protein>
<dbReference type="GO" id="GO:0003723">
    <property type="term" value="F:RNA binding"/>
    <property type="evidence" value="ECO:0007669"/>
    <property type="project" value="UniProtKB-UniRule"/>
</dbReference>
<dbReference type="GO" id="GO:0001732">
    <property type="term" value="P:formation of cytoplasmic translation initiation complex"/>
    <property type="evidence" value="ECO:0007669"/>
    <property type="project" value="UniProtKB-UniRule"/>
</dbReference>
<dbReference type="FunFam" id="3.30.70.330:FF:000342">
    <property type="entry name" value="Eukaryotic translation initiation factor 3 subunit G"/>
    <property type="match status" value="1"/>
</dbReference>
<evidence type="ECO:0000256" key="3">
    <source>
        <dbReference type="ARBA" id="ARBA00022884"/>
    </source>
</evidence>
<keyword evidence="2 5" id="KW-0396">Initiation factor</keyword>
<dbReference type="InterPro" id="IPR024675">
    <property type="entry name" value="eIF3g_N"/>
</dbReference>
<feature type="region of interest" description="Disordered" evidence="7">
    <location>
        <begin position="1"/>
        <end position="41"/>
    </location>
</feature>
<proteinExistence type="inferred from homology"/>
<evidence type="ECO:0000256" key="7">
    <source>
        <dbReference type="SAM" id="MobiDB-lite"/>
    </source>
</evidence>
<feature type="compositionally biased region" description="Basic and acidic residues" evidence="7">
    <location>
        <begin position="197"/>
        <end position="206"/>
    </location>
</feature>
<evidence type="ECO:0000256" key="2">
    <source>
        <dbReference type="ARBA" id="ARBA00022540"/>
    </source>
</evidence>
<comment type="subcellular location">
    <subcellularLocation>
        <location evidence="5">Cytoplasm</location>
    </subcellularLocation>
</comment>
<dbReference type="InterPro" id="IPR035979">
    <property type="entry name" value="RBD_domain_sf"/>
</dbReference>
<dbReference type="GO" id="GO:0003743">
    <property type="term" value="F:translation initiation factor activity"/>
    <property type="evidence" value="ECO:0007669"/>
    <property type="project" value="UniProtKB-UniRule"/>
</dbReference>
<sequence>MRISSMDECSSSQPTRPRWADDDDDNDDDLILPPRQVIGPDQDGIKKVIEHKLNDENKLVRITTTTRVRKVADARLSKRGVERRAWRKFGHAVNEEAAGAKLTVVSTEDILLERPLPYGSKREESKHQNEKEGTTLMICRSCGRKGNHWTAMCTYKDLSQPIESFSEQDVTSAKDGTKGTYVPPSLRRGAERSSGSDMKRRTEENSVRVTNLSEDTREADLNELCRAFGPVTRAYVATDHSTGMCRGFGFVNFLNREDAEKAIKVLNGYGYDNLILQVEWAAPRTNQI</sequence>
<keyword evidence="4 5" id="KW-0648">Protein biosynthesis</keyword>
<dbReference type="Pfam" id="PF00076">
    <property type="entry name" value="RRM_1"/>
    <property type="match status" value="1"/>
</dbReference>
<dbReference type="GO" id="GO:0033290">
    <property type="term" value="C:eukaryotic 48S preinitiation complex"/>
    <property type="evidence" value="ECO:0007669"/>
    <property type="project" value="UniProtKB-UniRule"/>
</dbReference>
<dbReference type="Gene3D" id="3.30.70.330">
    <property type="match status" value="1"/>
</dbReference>
<dbReference type="Pfam" id="PF12353">
    <property type="entry name" value="eIF3g"/>
    <property type="match status" value="1"/>
</dbReference>
<dbReference type="PANTHER" id="PTHR10352">
    <property type="entry name" value="EUKARYOTIC TRANSLATION INITIATION FACTOR 3 SUBUNIT G"/>
    <property type="match status" value="1"/>
</dbReference>
<keyword evidence="3 6" id="KW-0694">RNA-binding</keyword>
<dbReference type="InterPro" id="IPR034240">
    <property type="entry name" value="eIF3G_RRM"/>
</dbReference>
<accession>A0A161XV80</accession>
<dbReference type="InterPro" id="IPR017334">
    <property type="entry name" value="eIF3_g"/>
</dbReference>
<feature type="compositionally biased region" description="Acidic residues" evidence="7">
    <location>
        <begin position="21"/>
        <end position="30"/>
    </location>
</feature>
<comment type="function">
    <text evidence="5">RNA-binding component of the eukaryotic translation initiation factor 3 (eIF-3) complex, which is involved in protein synthesis of a specialized repertoire of mRNAs and, together with other initiation factors, stimulates binding of mRNA and methionyl-tRNAi to the 40S ribosome. The eIF-3 complex specifically targets and initiates translation of a subset of mRNAs involved in cell proliferation. This subunit can bind 18S rRNA.</text>
</comment>
<evidence type="ECO:0000313" key="9">
    <source>
        <dbReference type="EMBL" id="KZM95686.1"/>
    </source>
</evidence>
<evidence type="ECO:0000256" key="6">
    <source>
        <dbReference type="PROSITE-ProRule" id="PRU00176"/>
    </source>
</evidence>
<dbReference type="SUPFAM" id="SSF54928">
    <property type="entry name" value="RNA-binding domain, RBD"/>
    <property type="match status" value="1"/>
</dbReference>
<gene>
    <name evidence="9" type="ORF">DCAR_018928</name>
</gene>
<dbReference type="InterPro" id="IPR000504">
    <property type="entry name" value="RRM_dom"/>
</dbReference>
<dbReference type="GO" id="GO:0016282">
    <property type="term" value="C:eukaryotic 43S preinitiation complex"/>
    <property type="evidence" value="ECO:0007669"/>
    <property type="project" value="UniProtKB-UniRule"/>
</dbReference>
<dbReference type="AlphaFoldDB" id="A0A161XV80"/>
<comment type="subunit">
    <text evidence="5">Component of the eukaryotic translation initiation factor 3 (eIF-3) complex.</text>
</comment>
<dbReference type="OMA" id="ERRSWNK"/>
<dbReference type="Gramene" id="KZM95686">
    <property type="protein sequence ID" value="KZM95686"/>
    <property type="gene ID" value="DCAR_018928"/>
</dbReference>
<evidence type="ECO:0000256" key="5">
    <source>
        <dbReference type="HAMAP-Rule" id="MF_03006"/>
    </source>
</evidence>